<dbReference type="HOGENOM" id="CLU_007948_0_1_9"/>
<dbReference type="GO" id="GO:0006874">
    <property type="term" value="P:intracellular calcium ion homeostasis"/>
    <property type="evidence" value="ECO:0007669"/>
    <property type="project" value="TreeGrafter"/>
</dbReference>
<dbReference type="Gene3D" id="1.20.1420.30">
    <property type="entry name" value="NCX, central ion-binding region"/>
    <property type="match status" value="1"/>
</dbReference>
<dbReference type="InterPro" id="IPR004481">
    <property type="entry name" value="K/Na/Ca-exchanger"/>
</dbReference>
<feature type="transmembrane region" description="Helical" evidence="5">
    <location>
        <begin position="175"/>
        <end position="203"/>
    </location>
</feature>
<feature type="domain" description="Sodium/calcium exchanger membrane region" evidence="6">
    <location>
        <begin position="182"/>
        <end position="326"/>
    </location>
</feature>
<evidence type="ECO:0000259" key="6">
    <source>
        <dbReference type="Pfam" id="PF01699"/>
    </source>
</evidence>
<feature type="transmembrane region" description="Helical" evidence="5">
    <location>
        <begin position="215"/>
        <end position="235"/>
    </location>
</feature>
<evidence type="ECO:0000256" key="3">
    <source>
        <dbReference type="ARBA" id="ARBA00022989"/>
    </source>
</evidence>
<dbReference type="RefSeq" id="WP_047915351.1">
    <property type="nucleotide sequence ID" value="NZ_LN774769.1"/>
</dbReference>
<protein>
    <submittedName>
        <fullName evidence="7">K-dependent Na /Ca exchanger protein</fullName>
    </submittedName>
</protein>
<dbReference type="PANTHER" id="PTHR10846:SF8">
    <property type="entry name" value="INNER MEMBRANE PROTEIN YRBG"/>
    <property type="match status" value="1"/>
</dbReference>
<dbReference type="GO" id="GO:0008273">
    <property type="term" value="F:calcium, potassium:sodium antiporter activity"/>
    <property type="evidence" value="ECO:0007669"/>
    <property type="project" value="TreeGrafter"/>
</dbReference>
<evidence type="ECO:0000256" key="2">
    <source>
        <dbReference type="ARBA" id="ARBA00022692"/>
    </source>
</evidence>
<dbReference type="GO" id="GO:0005262">
    <property type="term" value="F:calcium channel activity"/>
    <property type="evidence" value="ECO:0007669"/>
    <property type="project" value="TreeGrafter"/>
</dbReference>
<dbReference type="Pfam" id="PF01699">
    <property type="entry name" value="Na_Ca_ex"/>
    <property type="match status" value="2"/>
</dbReference>
<dbReference type="InterPro" id="IPR004837">
    <property type="entry name" value="NaCa_Exmemb"/>
</dbReference>
<feature type="transmembrane region" description="Helical" evidence="5">
    <location>
        <begin position="311"/>
        <end position="328"/>
    </location>
</feature>
<feature type="transmembrane region" description="Helical" evidence="5">
    <location>
        <begin position="77"/>
        <end position="99"/>
    </location>
</feature>
<feature type="transmembrane region" description="Helical" evidence="5">
    <location>
        <begin position="137"/>
        <end position="154"/>
    </location>
</feature>
<dbReference type="Proteomes" id="UP000033166">
    <property type="component" value="Chromosome I"/>
</dbReference>
<evidence type="ECO:0000256" key="1">
    <source>
        <dbReference type="ARBA" id="ARBA00004141"/>
    </source>
</evidence>
<sequence length="329" mass="35188">MTQLFIHSPIIIIIFVFVLALVTLSKSTDYLTDAAIVISKSFGISDVIIGATIVSLGTSLPEFATTISALASGATDLALGNVLGSIITNTSFILGLGILYGSIPVSKKSTFNVGVTFLGIVSIYLISLLNHASVPRFLGYILLIALPIYLFQSFKTSQTDEVISHPDANKEKMSVAKLTLLILKVIVSGLIVALSSSFLVATVQVSASRIGISEAIISATIVALGTSLPELSTVISSAKKGYGGLAFGNLIGASLMNLLFVLSTAVAFSKTPIIVPKSFLIFHFPIAITIFLYLLYCIYNSKKHVLTKKEGLFFIILYIVYILYNLFVN</sequence>
<dbReference type="KEGG" id="lpk:LACPI_0969"/>
<accession>A0A0D6DWN3</accession>
<dbReference type="GO" id="GO:0005886">
    <property type="term" value="C:plasma membrane"/>
    <property type="evidence" value="ECO:0007669"/>
    <property type="project" value="TreeGrafter"/>
</dbReference>
<keyword evidence="4 5" id="KW-0472">Membrane</keyword>
<dbReference type="PANTHER" id="PTHR10846">
    <property type="entry name" value="SODIUM/POTASSIUM/CALCIUM EXCHANGER"/>
    <property type="match status" value="1"/>
</dbReference>
<evidence type="ECO:0000256" key="5">
    <source>
        <dbReference type="SAM" id="Phobius"/>
    </source>
</evidence>
<evidence type="ECO:0000256" key="4">
    <source>
        <dbReference type="ARBA" id="ARBA00023136"/>
    </source>
</evidence>
<dbReference type="EMBL" id="LN774769">
    <property type="protein sequence ID" value="CEN28169.1"/>
    <property type="molecule type" value="Genomic_DNA"/>
</dbReference>
<name>A0A0D6DWN3_9LACT</name>
<feature type="transmembrane region" description="Helical" evidence="5">
    <location>
        <begin position="111"/>
        <end position="131"/>
    </location>
</feature>
<evidence type="ECO:0000313" key="8">
    <source>
        <dbReference type="Proteomes" id="UP000033166"/>
    </source>
</evidence>
<dbReference type="AlphaFoldDB" id="A0A0D6DWN3"/>
<keyword evidence="3 5" id="KW-1133">Transmembrane helix</keyword>
<comment type="subcellular location">
    <subcellularLocation>
        <location evidence="1">Membrane</location>
        <topology evidence="1">Multi-pass membrane protein</topology>
    </subcellularLocation>
</comment>
<feature type="transmembrane region" description="Helical" evidence="5">
    <location>
        <begin position="280"/>
        <end position="299"/>
    </location>
</feature>
<reference evidence="8" key="1">
    <citation type="submission" date="2015-01" db="EMBL/GenBank/DDBJ databases">
        <authorList>
            <person name="Andreevskaya M."/>
        </authorList>
    </citation>
    <scope>NUCLEOTIDE SEQUENCE [LARGE SCALE GENOMIC DNA]</scope>
    <source>
        <strain evidence="8">MKFS47</strain>
    </source>
</reference>
<proteinExistence type="predicted"/>
<dbReference type="InterPro" id="IPR044880">
    <property type="entry name" value="NCX_ion-bd_dom_sf"/>
</dbReference>
<feature type="transmembrane region" description="Helical" evidence="5">
    <location>
        <begin position="36"/>
        <end position="57"/>
    </location>
</feature>
<gene>
    <name evidence="7" type="ORF">LACPI_0969</name>
</gene>
<evidence type="ECO:0000313" key="7">
    <source>
        <dbReference type="EMBL" id="CEN28169.1"/>
    </source>
</evidence>
<keyword evidence="2 5" id="KW-0812">Transmembrane</keyword>
<feature type="transmembrane region" description="Helical" evidence="5">
    <location>
        <begin position="247"/>
        <end position="268"/>
    </location>
</feature>
<feature type="transmembrane region" description="Helical" evidence="5">
    <location>
        <begin position="6"/>
        <end position="24"/>
    </location>
</feature>
<organism evidence="7 8">
    <name type="scientific">Pseudolactococcus piscium MKFS47</name>
    <dbReference type="NCBI Taxonomy" id="297352"/>
    <lineage>
        <taxon>Bacteria</taxon>
        <taxon>Bacillati</taxon>
        <taxon>Bacillota</taxon>
        <taxon>Bacilli</taxon>
        <taxon>Lactobacillales</taxon>
        <taxon>Streptococcaceae</taxon>
        <taxon>Pseudolactococcus</taxon>
    </lineage>
</organism>
<feature type="domain" description="Sodium/calcium exchanger membrane region" evidence="6">
    <location>
        <begin position="14"/>
        <end position="153"/>
    </location>
</feature>